<reference evidence="3 4" key="1">
    <citation type="submission" date="2018-05" db="EMBL/GenBank/DDBJ databases">
        <title>Marinilabilia rubrum sp. nov., isolated from saltern sediment.</title>
        <authorList>
            <person name="Zhang R."/>
        </authorList>
    </citation>
    <scope>NUCLEOTIDE SEQUENCE [LARGE SCALE GENOMIC DNA]</scope>
    <source>
        <strain evidence="3 4">WTE16</strain>
    </source>
</reference>
<name>A0A2U2B341_9BACT</name>
<evidence type="ECO:0000259" key="2">
    <source>
        <dbReference type="Pfam" id="PF16289"/>
    </source>
</evidence>
<feature type="domain" description="DUF4935" evidence="2">
    <location>
        <begin position="4"/>
        <end position="179"/>
    </location>
</feature>
<accession>A0A2U2B341</accession>
<dbReference type="OrthoDB" id="7010539at2"/>
<dbReference type="Pfam" id="PF16289">
    <property type="entry name" value="PIN_12"/>
    <property type="match status" value="1"/>
</dbReference>
<comment type="caution">
    <text evidence="3">The sequence shown here is derived from an EMBL/GenBank/DDBJ whole genome shotgun (WGS) entry which is preliminary data.</text>
</comment>
<keyword evidence="1" id="KW-0175">Coiled coil</keyword>
<organism evidence="3 4">
    <name type="scientific">Marinilabilia rubra</name>
    <dbReference type="NCBI Taxonomy" id="2162893"/>
    <lineage>
        <taxon>Bacteria</taxon>
        <taxon>Pseudomonadati</taxon>
        <taxon>Bacteroidota</taxon>
        <taxon>Bacteroidia</taxon>
        <taxon>Marinilabiliales</taxon>
        <taxon>Marinilabiliaceae</taxon>
        <taxon>Marinilabilia</taxon>
    </lineage>
</organism>
<evidence type="ECO:0000256" key="1">
    <source>
        <dbReference type="SAM" id="Coils"/>
    </source>
</evidence>
<proteinExistence type="predicted"/>
<dbReference type="InterPro" id="IPR029060">
    <property type="entry name" value="PIN-like_dom_sf"/>
</dbReference>
<dbReference type="SUPFAM" id="SSF88723">
    <property type="entry name" value="PIN domain-like"/>
    <property type="match status" value="1"/>
</dbReference>
<dbReference type="EMBL" id="QEWP01000057">
    <property type="protein sequence ID" value="PWD97470.1"/>
    <property type="molecule type" value="Genomic_DNA"/>
</dbReference>
<dbReference type="Proteomes" id="UP000244956">
    <property type="component" value="Unassembled WGS sequence"/>
</dbReference>
<feature type="coiled-coil region" evidence="1">
    <location>
        <begin position="44"/>
        <end position="111"/>
    </location>
</feature>
<dbReference type="InterPro" id="IPR032557">
    <property type="entry name" value="DUF4935"/>
</dbReference>
<gene>
    <name evidence="3" type="ORF">DDZ16_20610</name>
</gene>
<sequence length="238" mass="28219">MTSIVLDTNIWIYLTKDNYQSLWAKFKELKNNNEIKVLVNDIIIKEWERNKENTIKRLTESIKNEYIAAKNLATYFQGEKKTEYLANIAEYSEESRRIEKARNRVQEIEDFMNNCELIRVTNEQKLFISELAINKKAPFQNNKNNFNDALIIRNILEYVKNEIPFQYDLIFASRNPADFIDKGTGEVYETLLENLNSIRLKNVTELAEALELAPELIDDFEDWIDYQLDMEVQRQLDI</sequence>
<evidence type="ECO:0000313" key="4">
    <source>
        <dbReference type="Proteomes" id="UP000244956"/>
    </source>
</evidence>
<evidence type="ECO:0000313" key="3">
    <source>
        <dbReference type="EMBL" id="PWD97470.1"/>
    </source>
</evidence>
<keyword evidence="4" id="KW-1185">Reference proteome</keyword>
<protein>
    <recommendedName>
        <fullName evidence="2">DUF4935 domain-containing protein</fullName>
    </recommendedName>
</protein>
<dbReference type="RefSeq" id="WP_109266367.1">
    <property type="nucleotide sequence ID" value="NZ_QEWP01000057.1"/>
</dbReference>
<dbReference type="AlphaFoldDB" id="A0A2U2B341"/>